<feature type="compositionally biased region" description="Basic and acidic residues" evidence="1">
    <location>
        <begin position="83"/>
        <end position="96"/>
    </location>
</feature>
<sequence>DAGALQRDRSRPLQAAAAQARDLGRRDRGAPEQPALRRRGDGLRQPPERRPRGWVYRTGLRHKPGIGLDAGRASGGQGPRGGGRGDRSLPGDDAHGARRGPGRPRRPQGRRPDPQPYPLRHPRLGRPEARARAPV</sequence>
<feature type="non-terminal residue" evidence="2">
    <location>
        <position position="135"/>
    </location>
</feature>
<feature type="compositionally biased region" description="Basic and acidic residues" evidence="1">
    <location>
        <begin position="125"/>
        <end position="135"/>
    </location>
</feature>
<feature type="region of interest" description="Disordered" evidence="1">
    <location>
        <begin position="1"/>
        <end position="135"/>
    </location>
</feature>
<evidence type="ECO:0000256" key="1">
    <source>
        <dbReference type="SAM" id="MobiDB-lite"/>
    </source>
</evidence>
<dbReference type="AlphaFoldDB" id="A0A6J4TNU1"/>
<dbReference type="EMBL" id="CADCVM010000454">
    <property type="protein sequence ID" value="CAA9528175.1"/>
    <property type="molecule type" value="Genomic_DNA"/>
</dbReference>
<feature type="non-terminal residue" evidence="2">
    <location>
        <position position="1"/>
    </location>
</feature>
<accession>A0A6J4TNU1</accession>
<feature type="compositionally biased region" description="Gly residues" evidence="1">
    <location>
        <begin position="73"/>
        <end position="82"/>
    </location>
</feature>
<organism evidence="2">
    <name type="scientific">uncultured Rubrobacteraceae bacterium</name>
    <dbReference type="NCBI Taxonomy" id="349277"/>
    <lineage>
        <taxon>Bacteria</taxon>
        <taxon>Bacillati</taxon>
        <taxon>Actinomycetota</taxon>
        <taxon>Rubrobacteria</taxon>
        <taxon>Rubrobacterales</taxon>
        <taxon>Rubrobacteraceae</taxon>
        <taxon>environmental samples</taxon>
    </lineage>
</organism>
<name>A0A6J4TNU1_9ACTN</name>
<evidence type="ECO:0000313" key="2">
    <source>
        <dbReference type="EMBL" id="CAA9528175.1"/>
    </source>
</evidence>
<feature type="compositionally biased region" description="Basic and acidic residues" evidence="1">
    <location>
        <begin position="38"/>
        <end position="51"/>
    </location>
</feature>
<gene>
    <name evidence="2" type="ORF">AVDCRST_MAG05-4167</name>
</gene>
<proteinExistence type="predicted"/>
<reference evidence="2" key="1">
    <citation type="submission" date="2020-02" db="EMBL/GenBank/DDBJ databases">
        <authorList>
            <person name="Meier V. D."/>
        </authorList>
    </citation>
    <scope>NUCLEOTIDE SEQUENCE</scope>
    <source>
        <strain evidence="2">AVDCRST_MAG05</strain>
    </source>
</reference>
<protein>
    <submittedName>
        <fullName evidence="2">Iron-sulfur cluster assembly scaffold protein for SUF system, SufE2</fullName>
    </submittedName>
</protein>
<feature type="compositionally biased region" description="Basic and acidic residues" evidence="1">
    <location>
        <begin position="1"/>
        <end position="11"/>
    </location>
</feature>
<feature type="compositionally biased region" description="Basic residues" evidence="1">
    <location>
        <begin position="97"/>
        <end position="109"/>
    </location>
</feature>